<dbReference type="PANTHER" id="PTHR30373:SF8">
    <property type="entry name" value="BLL7265 PROTEIN"/>
    <property type="match status" value="1"/>
</dbReference>
<comment type="caution">
    <text evidence="2">The sequence shown here is derived from an EMBL/GenBank/DDBJ whole genome shotgun (WGS) entry which is preliminary data.</text>
</comment>
<dbReference type="Proteomes" id="UP000608754">
    <property type="component" value="Unassembled WGS sequence"/>
</dbReference>
<name>A0A8J7FNT6_9FLAO</name>
<proteinExistence type="predicted"/>
<dbReference type="Gene3D" id="3.10.310.50">
    <property type="match status" value="1"/>
</dbReference>
<gene>
    <name evidence="2" type="ORF">IM532_03425</name>
</gene>
<keyword evidence="3" id="KW-1185">Reference proteome</keyword>
<sequence length="146" mass="17091">MGKKENIFLTTKQEQNIIQAIQRAENNTSGEIRVHIEFESSTDHYAKALEVFERLEMYRTKDRNAVLFHVCPTDHNFTIIGDEGIHALTPENFWDEIKNEVISYFKEEKYSKGLCRGIEMTGDALKQYFPFQKDDQNELSDEISYS</sequence>
<accession>A0A8J7FNT6</accession>
<dbReference type="AlphaFoldDB" id="A0A8J7FNT6"/>
<evidence type="ECO:0000313" key="2">
    <source>
        <dbReference type="EMBL" id="MBF0596519.1"/>
    </source>
</evidence>
<dbReference type="InterPro" id="IPR007621">
    <property type="entry name" value="TPM_dom"/>
</dbReference>
<feature type="domain" description="TPM" evidence="1">
    <location>
        <begin position="8"/>
        <end position="122"/>
    </location>
</feature>
<dbReference type="Pfam" id="PF04536">
    <property type="entry name" value="TPM_phosphatase"/>
    <property type="match status" value="1"/>
</dbReference>
<reference evidence="2" key="1">
    <citation type="submission" date="2020-10" db="EMBL/GenBank/DDBJ databases">
        <authorList>
            <person name="Lu T."/>
            <person name="Wang Q."/>
            <person name="Han X."/>
        </authorList>
    </citation>
    <scope>NUCLEOTIDE SEQUENCE</scope>
    <source>
        <strain evidence="2">WQ 117</strain>
    </source>
</reference>
<evidence type="ECO:0000259" key="1">
    <source>
        <dbReference type="Pfam" id="PF04536"/>
    </source>
</evidence>
<protein>
    <submittedName>
        <fullName evidence="2">TPM domain-containing protein</fullName>
    </submittedName>
</protein>
<dbReference type="EMBL" id="JADGIK010000002">
    <property type="protein sequence ID" value="MBF0596519.1"/>
    <property type="molecule type" value="Genomic_DNA"/>
</dbReference>
<dbReference type="PANTHER" id="PTHR30373">
    <property type="entry name" value="UPF0603 PROTEIN YGCG"/>
    <property type="match status" value="1"/>
</dbReference>
<organism evidence="2 3">
    <name type="scientific">Faecalibacter rhinopitheci</name>
    <dbReference type="NCBI Taxonomy" id="2779678"/>
    <lineage>
        <taxon>Bacteria</taxon>
        <taxon>Pseudomonadati</taxon>
        <taxon>Bacteroidota</taxon>
        <taxon>Flavobacteriia</taxon>
        <taxon>Flavobacteriales</taxon>
        <taxon>Weeksellaceae</taxon>
        <taxon>Faecalibacter</taxon>
    </lineage>
</organism>
<evidence type="ECO:0000313" key="3">
    <source>
        <dbReference type="Proteomes" id="UP000608754"/>
    </source>
</evidence>
<dbReference type="RefSeq" id="WP_194182053.1">
    <property type="nucleotide sequence ID" value="NZ_JADGIK010000002.1"/>
</dbReference>